<dbReference type="Pfam" id="PF02535">
    <property type="entry name" value="Zip"/>
    <property type="match status" value="1"/>
</dbReference>
<reference evidence="9" key="1">
    <citation type="submission" date="2020-05" db="UniProtKB">
        <authorList>
            <consortium name="EnsemblMetazoa"/>
        </authorList>
    </citation>
    <scope>IDENTIFICATION</scope>
    <source>
        <strain evidence="9">SANGQUA</strain>
    </source>
</reference>
<proteinExistence type="inferred from homology"/>
<comment type="similarity">
    <text evidence="2">Belongs to the ZIP transporter (TC 2.A.5) family.</text>
</comment>
<feature type="transmembrane region" description="Helical" evidence="7">
    <location>
        <begin position="686"/>
        <end position="706"/>
    </location>
</feature>
<feature type="chain" id="PRO_5017772937" description="Zinc transporter" evidence="8">
    <location>
        <begin position="36"/>
        <end position="716"/>
    </location>
</feature>
<dbReference type="STRING" id="34691.A0A182XFS2"/>
<evidence type="ECO:0000313" key="10">
    <source>
        <dbReference type="Proteomes" id="UP000076407"/>
    </source>
</evidence>
<feature type="transmembrane region" description="Helical" evidence="7">
    <location>
        <begin position="452"/>
        <end position="469"/>
    </location>
</feature>
<evidence type="ECO:0008006" key="11">
    <source>
        <dbReference type="Google" id="ProtNLM"/>
    </source>
</evidence>
<feature type="transmembrane region" description="Helical" evidence="7">
    <location>
        <begin position="362"/>
        <end position="384"/>
    </location>
</feature>
<feature type="region of interest" description="Disordered" evidence="6">
    <location>
        <begin position="424"/>
        <end position="445"/>
    </location>
</feature>
<keyword evidence="10" id="KW-1185">Reference proteome</keyword>
<feature type="transmembrane region" description="Helical" evidence="7">
    <location>
        <begin position="396"/>
        <end position="416"/>
    </location>
</feature>
<evidence type="ECO:0000256" key="1">
    <source>
        <dbReference type="ARBA" id="ARBA00004141"/>
    </source>
</evidence>
<dbReference type="GO" id="GO:0030003">
    <property type="term" value="P:intracellular monoatomic cation homeostasis"/>
    <property type="evidence" value="ECO:0007669"/>
    <property type="project" value="TreeGrafter"/>
</dbReference>
<dbReference type="GO" id="GO:0071578">
    <property type="term" value="P:zinc ion import across plasma membrane"/>
    <property type="evidence" value="ECO:0007669"/>
    <property type="project" value="TreeGrafter"/>
</dbReference>
<dbReference type="GO" id="GO:0005385">
    <property type="term" value="F:zinc ion transmembrane transporter activity"/>
    <property type="evidence" value="ECO:0007669"/>
    <property type="project" value="TreeGrafter"/>
</dbReference>
<dbReference type="VEuPathDB" id="VectorBase:AQUA008681"/>
<dbReference type="PANTHER" id="PTHR12191">
    <property type="entry name" value="SOLUTE CARRIER FAMILY 39"/>
    <property type="match status" value="1"/>
</dbReference>
<feature type="compositionally biased region" description="Low complexity" evidence="6">
    <location>
        <begin position="508"/>
        <end position="517"/>
    </location>
</feature>
<keyword evidence="4 7" id="KW-1133">Transmembrane helix</keyword>
<dbReference type="PANTHER" id="PTHR12191:SF31">
    <property type="entry name" value="IP18018P"/>
    <property type="match status" value="1"/>
</dbReference>
<evidence type="ECO:0000256" key="3">
    <source>
        <dbReference type="ARBA" id="ARBA00022692"/>
    </source>
</evidence>
<dbReference type="AlphaFoldDB" id="A0A182XFS2"/>
<organism evidence="9 10">
    <name type="scientific">Anopheles quadriannulatus</name>
    <name type="common">Mosquito</name>
    <dbReference type="NCBI Taxonomy" id="34691"/>
    <lineage>
        <taxon>Eukaryota</taxon>
        <taxon>Metazoa</taxon>
        <taxon>Ecdysozoa</taxon>
        <taxon>Arthropoda</taxon>
        <taxon>Hexapoda</taxon>
        <taxon>Insecta</taxon>
        <taxon>Pterygota</taxon>
        <taxon>Neoptera</taxon>
        <taxon>Endopterygota</taxon>
        <taxon>Diptera</taxon>
        <taxon>Nematocera</taxon>
        <taxon>Culicoidea</taxon>
        <taxon>Culicidae</taxon>
        <taxon>Anophelinae</taxon>
        <taxon>Anopheles</taxon>
    </lineage>
</organism>
<dbReference type="Proteomes" id="UP000076407">
    <property type="component" value="Unassembled WGS sequence"/>
</dbReference>
<feature type="transmembrane region" description="Helical" evidence="7">
    <location>
        <begin position="622"/>
        <end position="643"/>
    </location>
</feature>
<dbReference type="EnsemblMetazoa" id="AQUA008681-RA">
    <property type="protein sequence ID" value="AQUA008681-PA"/>
    <property type="gene ID" value="AQUA008681"/>
</dbReference>
<evidence type="ECO:0000313" key="9">
    <source>
        <dbReference type="EnsemblMetazoa" id="AQUA008681-PA"/>
    </source>
</evidence>
<feature type="compositionally biased region" description="Basic and acidic residues" evidence="6">
    <location>
        <begin position="133"/>
        <end position="156"/>
    </location>
</feature>
<feature type="compositionally biased region" description="Polar residues" evidence="6">
    <location>
        <begin position="196"/>
        <end position="212"/>
    </location>
</feature>
<keyword evidence="8" id="KW-0732">Signal</keyword>
<keyword evidence="5 7" id="KW-0472">Membrane</keyword>
<name>A0A182XFS2_ANOQN</name>
<evidence type="ECO:0000256" key="4">
    <source>
        <dbReference type="ARBA" id="ARBA00022989"/>
    </source>
</evidence>
<dbReference type="GO" id="GO:0140410">
    <property type="term" value="F:monoatomic cation:bicarbonate symporter activity"/>
    <property type="evidence" value="ECO:0007669"/>
    <property type="project" value="TreeGrafter"/>
</dbReference>
<protein>
    <recommendedName>
        <fullName evidence="11">Zinc transporter</fullName>
    </recommendedName>
</protein>
<feature type="compositionally biased region" description="Basic and acidic residues" evidence="6">
    <location>
        <begin position="179"/>
        <end position="189"/>
    </location>
</feature>
<keyword evidence="3 7" id="KW-0812">Transmembrane</keyword>
<feature type="region of interest" description="Disordered" evidence="6">
    <location>
        <begin position="482"/>
        <end position="531"/>
    </location>
</feature>
<dbReference type="InterPro" id="IPR003689">
    <property type="entry name" value="ZIP"/>
</dbReference>
<sequence>MASLQKLFFGARLTVVLLQLLIVSSNLIINRAVVAGEVDSPVVTITSTTAASPMPAAAPAPAAADSENKFLKYLFNKYGSKGVISFEGLEHLMHSLGLGGLDFTGSHTLKEHRPDGYDFGDYDVYDGVGGMGRTEHGQHDQHQHLHDDHHAEEHGTPEPPVITFATATVTSTDRRHRHRPEEEQQDHGRGSAVSAGETTTADSRQAVNGTNSTAGPYGGAAAAATTLVQDRNPPTDEPDDHVWQEIIFKDMHDPRHRHPRNKNVPFCLSPMSIVHLVMEEPLLAKHQHYRKTRSLPSHNHNAHGSSAPDVEEIDPDARIEITPSEFKDLCPAFLVQLDQRACSQKLQKESNPHRERKGFSQAWIYATACVLIISLCGLVGVAMVPLAKSIAYDDILRFLIALGVGTLCGDALMHLLPHALLPHGEDEGDHEHHHGEPHDDHGGHDHAAEQRAMWLCLCAFGTAFFMYSLEMILPLFREGGADDHHHHHHGHSHAHSQSSNRVEPRPGPAAQQNNHQQQQHHHHPHRDDDIELDLTDGAKDKEAKTMLQKKSARKPMAAVAFMVVLGDGLHNITDGLAIGAAFAVDPVTGLATSFAILCHELPHELGDFALLLQTGVSIRRAIFLNIVSSILSFVGMALGLLLTGLHESVVGWIYAGTAGTFLYIALSDLVPEMRNDVARSDQKLKVILIQLAGLALGAVIMLLIALNESALQMLFD</sequence>
<evidence type="ECO:0000256" key="6">
    <source>
        <dbReference type="SAM" id="MobiDB-lite"/>
    </source>
</evidence>
<evidence type="ECO:0000256" key="7">
    <source>
        <dbReference type="SAM" id="Phobius"/>
    </source>
</evidence>
<feature type="transmembrane region" description="Helical" evidence="7">
    <location>
        <begin position="649"/>
        <end position="666"/>
    </location>
</feature>
<feature type="region of interest" description="Disordered" evidence="6">
    <location>
        <begin position="129"/>
        <end position="218"/>
    </location>
</feature>
<feature type="compositionally biased region" description="Basic residues" evidence="6">
    <location>
        <begin position="485"/>
        <end position="494"/>
    </location>
</feature>
<feature type="signal peptide" evidence="8">
    <location>
        <begin position="1"/>
        <end position="35"/>
    </location>
</feature>
<evidence type="ECO:0000256" key="2">
    <source>
        <dbReference type="ARBA" id="ARBA00006939"/>
    </source>
</evidence>
<dbReference type="GO" id="GO:0005886">
    <property type="term" value="C:plasma membrane"/>
    <property type="evidence" value="ECO:0007669"/>
    <property type="project" value="TreeGrafter"/>
</dbReference>
<accession>A0A182XFS2</accession>
<evidence type="ECO:0000256" key="5">
    <source>
        <dbReference type="ARBA" id="ARBA00023136"/>
    </source>
</evidence>
<evidence type="ECO:0000256" key="8">
    <source>
        <dbReference type="SAM" id="SignalP"/>
    </source>
</evidence>
<comment type="subcellular location">
    <subcellularLocation>
        <location evidence="1">Membrane</location>
        <topology evidence="1">Multi-pass membrane protein</topology>
    </subcellularLocation>
</comment>
<dbReference type="InterPro" id="IPR050799">
    <property type="entry name" value="ZIP_Transporter"/>
</dbReference>